<dbReference type="GO" id="GO:0012505">
    <property type="term" value="C:endomembrane system"/>
    <property type="evidence" value="ECO:0007669"/>
    <property type="project" value="TreeGrafter"/>
</dbReference>
<organism evidence="4 5">
    <name type="scientific">Huiozyma naganishii (strain ATCC MYA-139 / BCRC 22969 / CBS 8797 / KCTC 17520 / NBRC 10181 / NCYC 3082 / Yp74L-3)</name>
    <name type="common">Yeast</name>
    <name type="synonym">Kazachstania naganishii</name>
    <dbReference type="NCBI Taxonomy" id="1071383"/>
    <lineage>
        <taxon>Eukaryota</taxon>
        <taxon>Fungi</taxon>
        <taxon>Dikarya</taxon>
        <taxon>Ascomycota</taxon>
        <taxon>Saccharomycotina</taxon>
        <taxon>Saccharomycetes</taxon>
        <taxon>Saccharomycetales</taxon>
        <taxon>Saccharomycetaceae</taxon>
        <taxon>Huiozyma</taxon>
    </lineage>
</organism>
<dbReference type="GO" id="GO:0048278">
    <property type="term" value="P:vesicle docking"/>
    <property type="evidence" value="ECO:0007669"/>
    <property type="project" value="TreeGrafter"/>
</dbReference>
<dbReference type="CDD" id="cd15840">
    <property type="entry name" value="SNARE_Qa"/>
    <property type="match status" value="1"/>
</dbReference>
<reference evidence="4 5" key="1">
    <citation type="journal article" date="2011" name="Proc. Natl. Acad. Sci. U.S.A.">
        <title>Evolutionary erosion of yeast sex chromosomes by mating-type switching accidents.</title>
        <authorList>
            <person name="Gordon J.L."/>
            <person name="Armisen D."/>
            <person name="Proux-Wera E."/>
            <person name="Oheigeartaigh S.S."/>
            <person name="Byrne K.P."/>
            <person name="Wolfe K.H."/>
        </authorList>
    </citation>
    <scope>NUCLEOTIDE SEQUENCE [LARGE SCALE GENOMIC DNA]</scope>
    <source>
        <strain evidence="5">ATCC MYA-139 / BCRC 22969 / CBS 8797 / CCRC 22969 / KCTC 17520 / NBRC 10181 / NCYC 3082</strain>
    </source>
</reference>
<dbReference type="PANTHER" id="PTHR19957:SF38">
    <property type="entry name" value="LD27581P"/>
    <property type="match status" value="1"/>
</dbReference>
<dbReference type="GO" id="GO:0000149">
    <property type="term" value="F:SNARE binding"/>
    <property type="evidence" value="ECO:0007669"/>
    <property type="project" value="TreeGrafter"/>
</dbReference>
<proteinExistence type="inferred from homology"/>
<dbReference type="Proteomes" id="UP000006310">
    <property type="component" value="Chromosome 8"/>
</dbReference>
<dbReference type="GO" id="GO:0006886">
    <property type="term" value="P:intracellular protein transport"/>
    <property type="evidence" value="ECO:0007669"/>
    <property type="project" value="InterPro"/>
</dbReference>
<dbReference type="PROSITE" id="PS00914">
    <property type="entry name" value="SYNTAXIN"/>
    <property type="match status" value="1"/>
</dbReference>
<dbReference type="GO" id="GO:0031201">
    <property type="term" value="C:SNARE complex"/>
    <property type="evidence" value="ECO:0007669"/>
    <property type="project" value="TreeGrafter"/>
</dbReference>
<dbReference type="InterPro" id="IPR000727">
    <property type="entry name" value="T_SNARE_dom"/>
</dbReference>
<dbReference type="STRING" id="1071383.J7S8V0"/>
<dbReference type="EMBL" id="HE978321">
    <property type="protein sequence ID" value="CCK71754.1"/>
    <property type="molecule type" value="Genomic_DNA"/>
</dbReference>
<sequence>MGEDITELLVSLNSNVKVLRRVRRQVERGTKKGEDPNVSEEWASRIHNCEDILGRIQNGVPIPTALRGDYDALVAEFHALENRGLAVDKNSHSDDPQGLLPEATTPLLLKQQQPQLAPQQEVEYQSILQAERHDRVASLQHATTEVNTIFKELFHLVKQQGAQVDSVAQNIDSAAGIAADASRDLRRAAERQRASSRCCSTALIAGCLALLIVLVAVS</sequence>
<dbReference type="GeneID" id="34527486"/>
<dbReference type="GO" id="GO:0006906">
    <property type="term" value="P:vesicle fusion"/>
    <property type="evidence" value="ECO:0007669"/>
    <property type="project" value="TreeGrafter"/>
</dbReference>
<accession>J7S8V0</accession>
<dbReference type="SUPFAM" id="SSF47661">
    <property type="entry name" value="t-snare proteins"/>
    <property type="match status" value="1"/>
</dbReference>
<comment type="similarity">
    <text evidence="1">Belongs to the syntaxin family.</text>
</comment>
<dbReference type="OrthoDB" id="364348at2759"/>
<dbReference type="SMART" id="SM00397">
    <property type="entry name" value="t_SNARE"/>
    <property type="match status" value="1"/>
</dbReference>
<name>J7S8V0_HUIN7</name>
<evidence type="ECO:0000259" key="3">
    <source>
        <dbReference type="PROSITE" id="PS50192"/>
    </source>
</evidence>
<dbReference type="AlphaFoldDB" id="J7S8V0"/>
<dbReference type="KEGG" id="kng:KNAG_0H03400"/>
<gene>
    <name evidence="4" type="primary">KNAG0H03400</name>
    <name evidence="4" type="ordered locus">KNAG_0H03400</name>
</gene>
<dbReference type="GO" id="GO:0005484">
    <property type="term" value="F:SNAP receptor activity"/>
    <property type="evidence" value="ECO:0007669"/>
    <property type="project" value="InterPro"/>
</dbReference>
<dbReference type="HOGENOM" id="CLU_1267071_0_0_1"/>
<keyword evidence="2" id="KW-0812">Transmembrane</keyword>
<reference evidence="5" key="2">
    <citation type="submission" date="2012-08" db="EMBL/GenBank/DDBJ databases">
        <title>Genome sequence of Kazachstania naganishii.</title>
        <authorList>
            <person name="Gordon J.L."/>
            <person name="Armisen D."/>
            <person name="Proux-Wera E."/>
            <person name="OhEigeartaigh S.S."/>
            <person name="Byrne K.P."/>
            <person name="Wolfe K.H."/>
        </authorList>
    </citation>
    <scope>NUCLEOTIDE SEQUENCE [LARGE SCALE GENOMIC DNA]</scope>
    <source>
        <strain evidence="5">ATCC MYA-139 / BCRC 22969 / CBS 8797 / CCRC 22969 / KCTC 17520 / NBRC 10181 / NCYC 3082</strain>
    </source>
</reference>
<dbReference type="InterPro" id="IPR010989">
    <property type="entry name" value="SNARE"/>
</dbReference>
<protein>
    <recommendedName>
        <fullName evidence="3">t-SNARE coiled-coil homology domain-containing protein</fullName>
    </recommendedName>
</protein>
<dbReference type="Gene3D" id="1.20.5.110">
    <property type="match status" value="1"/>
</dbReference>
<dbReference type="InterPro" id="IPR006012">
    <property type="entry name" value="Syntaxin/epimorphin_CS"/>
</dbReference>
<dbReference type="PROSITE" id="PS50192">
    <property type="entry name" value="T_SNARE"/>
    <property type="match status" value="1"/>
</dbReference>
<dbReference type="InterPro" id="IPR045242">
    <property type="entry name" value="Syntaxin"/>
</dbReference>
<feature type="domain" description="T-SNARE coiled-coil homology" evidence="3">
    <location>
        <begin position="126"/>
        <end position="188"/>
    </location>
</feature>
<dbReference type="PANTHER" id="PTHR19957">
    <property type="entry name" value="SYNTAXIN"/>
    <property type="match status" value="1"/>
</dbReference>
<keyword evidence="5" id="KW-1185">Reference proteome</keyword>
<keyword evidence="2" id="KW-0472">Membrane</keyword>
<evidence type="ECO:0000256" key="2">
    <source>
        <dbReference type="SAM" id="Phobius"/>
    </source>
</evidence>
<evidence type="ECO:0000256" key="1">
    <source>
        <dbReference type="ARBA" id="ARBA00009063"/>
    </source>
</evidence>
<evidence type="ECO:0000313" key="5">
    <source>
        <dbReference type="Proteomes" id="UP000006310"/>
    </source>
</evidence>
<evidence type="ECO:0000313" key="4">
    <source>
        <dbReference type="EMBL" id="CCK71754.1"/>
    </source>
</evidence>
<dbReference type="RefSeq" id="XP_022465999.1">
    <property type="nucleotide sequence ID" value="XM_022609621.1"/>
</dbReference>
<keyword evidence="2" id="KW-1133">Transmembrane helix</keyword>
<feature type="transmembrane region" description="Helical" evidence="2">
    <location>
        <begin position="194"/>
        <end position="217"/>
    </location>
</feature>